<feature type="transmembrane region" description="Helical" evidence="1">
    <location>
        <begin position="31"/>
        <end position="50"/>
    </location>
</feature>
<accession>A0A7I8BLB4</accession>
<feature type="transmembrane region" description="Helical" evidence="1">
    <location>
        <begin position="62"/>
        <end position="83"/>
    </location>
</feature>
<dbReference type="KEGG" id="plad:PPGU16_26230"/>
<dbReference type="EMBL" id="AP023174">
    <property type="protein sequence ID" value="BCF89556.1"/>
    <property type="molecule type" value="Genomic_DNA"/>
</dbReference>
<keyword evidence="1" id="KW-0812">Transmembrane</keyword>
<dbReference type="AlphaFoldDB" id="A0A7I8BLB4"/>
<evidence type="ECO:0000313" key="2">
    <source>
        <dbReference type="EMBL" id="BCF89556.1"/>
    </source>
</evidence>
<name>A0A7I8BLB4_9BURK</name>
<evidence type="ECO:0000313" key="3">
    <source>
        <dbReference type="Proteomes" id="UP000510888"/>
    </source>
</evidence>
<reference evidence="2 3" key="1">
    <citation type="journal article" date="2020" name="Genes (Basel)">
        <title>Genomic Comparison of Insect Gut Symbionts from Divergent Burkholderia Subclades.</title>
        <authorList>
            <person name="Takeshita K."/>
            <person name="Kikuchi Y."/>
        </authorList>
    </citation>
    <scope>NUCLEOTIDE SEQUENCE [LARGE SCALE GENOMIC DNA]</scope>
    <source>
        <strain evidence="2 3">PGU16</strain>
    </source>
</reference>
<keyword evidence="1" id="KW-1133">Transmembrane helix</keyword>
<protein>
    <submittedName>
        <fullName evidence="2">Uncharacterized protein</fullName>
    </submittedName>
</protein>
<keyword evidence="1" id="KW-0472">Membrane</keyword>
<organism evidence="2 3">
    <name type="scientific">Paraburkholderia largidicola</name>
    <dbReference type="NCBI Taxonomy" id="3014751"/>
    <lineage>
        <taxon>Bacteria</taxon>
        <taxon>Pseudomonadati</taxon>
        <taxon>Pseudomonadota</taxon>
        <taxon>Betaproteobacteria</taxon>
        <taxon>Burkholderiales</taxon>
        <taxon>Burkholderiaceae</taxon>
        <taxon>Paraburkholderia</taxon>
    </lineage>
</organism>
<dbReference type="Proteomes" id="UP000510888">
    <property type="component" value="Chromosome 1"/>
</dbReference>
<keyword evidence="3" id="KW-1185">Reference proteome</keyword>
<sequence>MWCLHIDVTCERAFVKERFHLNVMINFLLDLISNLIILAMLLTACCVINWMRPDAKANGYRVFVVLVAIALLFDGALTFLVFADSQARYGKFSTAQAFVPRLAAYVAACGIAIGLSRMRSRKAAGRAGGRTVIRTSPSAH</sequence>
<gene>
    <name evidence="2" type="ORF">PPGU16_26230</name>
</gene>
<feature type="transmembrane region" description="Helical" evidence="1">
    <location>
        <begin position="95"/>
        <end position="116"/>
    </location>
</feature>
<proteinExistence type="predicted"/>
<evidence type="ECO:0000256" key="1">
    <source>
        <dbReference type="SAM" id="Phobius"/>
    </source>
</evidence>